<evidence type="ECO:0000313" key="11">
    <source>
        <dbReference type="RefSeq" id="XP_032831446.1"/>
    </source>
</evidence>
<dbReference type="SMART" id="SM00233">
    <property type="entry name" value="PH"/>
    <property type="match status" value="1"/>
</dbReference>
<dbReference type="PANTHER" id="PTHR15129:SF0">
    <property type="entry name" value="SH3 DOMAIN-CONTAINING PROTEIN"/>
    <property type="match status" value="1"/>
</dbReference>
<comment type="subcellular location">
    <subcellularLocation>
        <location evidence="1">Cytoplasm</location>
    </subcellularLocation>
</comment>
<organism evidence="10 11">
    <name type="scientific">Petromyzon marinus</name>
    <name type="common">Sea lamprey</name>
    <dbReference type="NCBI Taxonomy" id="7757"/>
    <lineage>
        <taxon>Eukaryota</taxon>
        <taxon>Metazoa</taxon>
        <taxon>Chordata</taxon>
        <taxon>Craniata</taxon>
        <taxon>Vertebrata</taxon>
        <taxon>Cyclostomata</taxon>
        <taxon>Hyperoartia</taxon>
        <taxon>Petromyzontiformes</taxon>
        <taxon>Petromyzontidae</taxon>
        <taxon>Petromyzon</taxon>
    </lineage>
</organism>
<dbReference type="KEGG" id="pmrn:116954770"/>
<dbReference type="Pfam" id="PF00169">
    <property type="entry name" value="PH"/>
    <property type="match status" value="1"/>
</dbReference>
<dbReference type="CDD" id="cd11866">
    <property type="entry name" value="SH3_SKAP1-like"/>
    <property type="match status" value="1"/>
</dbReference>
<comment type="similarity">
    <text evidence="2">Belongs to the SKAP family.</text>
</comment>
<sequence>MSSIPDDVKNLLEEVEQFLSEALASEKSLGKKCKERREALLKTLNELKSRYQDVFAKECDQESNGQSSDVSSTSQTDLTSEPSEAAQEDAAGHEVYVQLPAIAASDLPNVIKAGFLDKKRKDHNFFVGEWQRRWCVLSSNALYYYGDRKDKQQKGAVPLAGYSLRATEANRKDRKSCCSFELSAHEKRSFQFSTSSPDDARSWMSYIRQVIRDLRSSVIEEEEDEDEDGGELYDDIDPIEQVKATPPATIMHKEEVVVDPIDEDIYELLPEDDEEPVAVTRTDAAKAAQAPPPPVASKPELNSATEAWDATQQYNNFYQGLWDCSADCVDELSFQRGDLVHVLSKEYDAFRWWVGEANGSVGLVPKDYLMAAYDT</sequence>
<dbReference type="InterPro" id="IPR037781">
    <property type="entry name" value="SKAP_fam"/>
</dbReference>
<keyword evidence="10" id="KW-1185">Reference proteome</keyword>
<dbReference type="GeneID" id="116954770"/>
<feature type="domain" description="SH3" evidence="8">
    <location>
        <begin position="313"/>
        <end position="374"/>
    </location>
</feature>
<feature type="compositionally biased region" description="Low complexity" evidence="7">
    <location>
        <begin position="66"/>
        <end position="80"/>
    </location>
</feature>
<evidence type="ECO:0000256" key="5">
    <source>
        <dbReference type="ARBA" id="ARBA00022553"/>
    </source>
</evidence>
<dbReference type="InterPro" id="IPR036028">
    <property type="entry name" value="SH3-like_dom_sf"/>
</dbReference>
<feature type="domain" description="PH" evidence="9">
    <location>
        <begin position="109"/>
        <end position="212"/>
    </location>
</feature>
<proteinExistence type="inferred from homology"/>
<dbReference type="Gene3D" id="2.30.30.40">
    <property type="entry name" value="SH3 Domains"/>
    <property type="match status" value="1"/>
</dbReference>
<dbReference type="AlphaFoldDB" id="A0AAJ7U7U1"/>
<evidence type="ECO:0000259" key="9">
    <source>
        <dbReference type="PROSITE" id="PS50003"/>
    </source>
</evidence>
<dbReference type="SUPFAM" id="SSF50729">
    <property type="entry name" value="PH domain-like"/>
    <property type="match status" value="1"/>
</dbReference>
<feature type="region of interest" description="Disordered" evidence="7">
    <location>
        <begin position="58"/>
        <end position="90"/>
    </location>
</feature>
<dbReference type="SUPFAM" id="SSF50044">
    <property type="entry name" value="SH3-domain"/>
    <property type="match status" value="1"/>
</dbReference>
<dbReference type="InterPro" id="IPR011993">
    <property type="entry name" value="PH-like_dom_sf"/>
</dbReference>
<evidence type="ECO:0000259" key="8">
    <source>
        <dbReference type="PROSITE" id="PS50002"/>
    </source>
</evidence>
<keyword evidence="4" id="KW-0963">Cytoplasm</keyword>
<dbReference type="Pfam" id="PF07653">
    <property type="entry name" value="SH3_2"/>
    <property type="match status" value="1"/>
</dbReference>
<protein>
    <submittedName>
        <fullName evidence="11">Src kinase-associated phosphoprotein 2-like</fullName>
    </submittedName>
</protein>
<evidence type="ECO:0000256" key="7">
    <source>
        <dbReference type="SAM" id="MobiDB-lite"/>
    </source>
</evidence>
<keyword evidence="3 6" id="KW-0728">SH3 domain</keyword>
<dbReference type="InterPro" id="IPR001849">
    <property type="entry name" value="PH_domain"/>
</dbReference>
<dbReference type="PROSITE" id="PS50002">
    <property type="entry name" value="SH3"/>
    <property type="match status" value="1"/>
</dbReference>
<accession>A0AAJ7U7U1</accession>
<gene>
    <name evidence="11" type="primary">LOC116954770</name>
</gene>
<dbReference type="GO" id="GO:0005886">
    <property type="term" value="C:plasma membrane"/>
    <property type="evidence" value="ECO:0007669"/>
    <property type="project" value="TreeGrafter"/>
</dbReference>
<dbReference type="SMART" id="SM00326">
    <property type="entry name" value="SH3"/>
    <property type="match status" value="1"/>
</dbReference>
<dbReference type="Gene3D" id="2.30.29.30">
    <property type="entry name" value="Pleckstrin-homology domain (PH domain)/Phosphotyrosine-binding domain (PTB)"/>
    <property type="match status" value="1"/>
</dbReference>
<dbReference type="RefSeq" id="XP_032831446.1">
    <property type="nucleotide sequence ID" value="XM_032975555.1"/>
</dbReference>
<dbReference type="PANTHER" id="PTHR15129">
    <property type="entry name" value="SRC-ASSOCIATED ADAPTOR PROTEIN"/>
    <property type="match status" value="1"/>
</dbReference>
<keyword evidence="5" id="KW-0597">Phosphoprotein</keyword>
<evidence type="ECO:0000256" key="6">
    <source>
        <dbReference type="PROSITE-ProRule" id="PRU00192"/>
    </source>
</evidence>
<dbReference type="Proteomes" id="UP001318040">
    <property type="component" value="Chromosome 56"/>
</dbReference>
<dbReference type="InterPro" id="IPR001452">
    <property type="entry name" value="SH3_domain"/>
</dbReference>
<name>A0AAJ7U7U1_PETMA</name>
<evidence type="ECO:0000256" key="3">
    <source>
        <dbReference type="ARBA" id="ARBA00022443"/>
    </source>
</evidence>
<evidence type="ECO:0000256" key="1">
    <source>
        <dbReference type="ARBA" id="ARBA00004496"/>
    </source>
</evidence>
<evidence type="ECO:0000256" key="2">
    <source>
        <dbReference type="ARBA" id="ARBA00005864"/>
    </source>
</evidence>
<dbReference type="GO" id="GO:0005737">
    <property type="term" value="C:cytoplasm"/>
    <property type="evidence" value="ECO:0007669"/>
    <property type="project" value="UniProtKB-SubCell"/>
</dbReference>
<evidence type="ECO:0000256" key="4">
    <source>
        <dbReference type="ARBA" id="ARBA00022490"/>
    </source>
</evidence>
<evidence type="ECO:0000313" key="10">
    <source>
        <dbReference type="Proteomes" id="UP001318040"/>
    </source>
</evidence>
<reference evidence="11" key="1">
    <citation type="submission" date="2025-08" db="UniProtKB">
        <authorList>
            <consortium name="RefSeq"/>
        </authorList>
    </citation>
    <scope>IDENTIFICATION</scope>
    <source>
        <tissue evidence="11">Sperm</tissue>
    </source>
</reference>
<dbReference type="Gene3D" id="6.10.250.220">
    <property type="match status" value="1"/>
</dbReference>
<dbReference type="PROSITE" id="PS50003">
    <property type="entry name" value="PH_DOMAIN"/>
    <property type="match status" value="1"/>
</dbReference>
<dbReference type="FunFam" id="2.30.30.40:FF:000097">
    <property type="entry name" value="Putative src kinase-associated phosphoprotein 2"/>
    <property type="match status" value="1"/>
</dbReference>